<dbReference type="Pfam" id="PF03304">
    <property type="entry name" value="Mlp"/>
    <property type="match status" value="1"/>
</dbReference>
<keyword evidence="12" id="KW-1185">Reference proteome</keyword>
<dbReference type="AlphaFoldDB" id="B5RNP1"/>
<reference evidence="11 12" key="1">
    <citation type="journal article" date="2008" name="PLoS Genet.">
        <title>The genome of Borrelia recurrentis, the agent of deadly louse-borne relapsing fever, is a degraded subset of tick-borne Borrelia duttonii.</title>
        <authorList>
            <person name="Lescot M."/>
            <person name="Audic S."/>
            <person name="Robert C."/>
            <person name="Nguyen T.T."/>
            <person name="Blanc G."/>
            <person name="Cutler S.J."/>
            <person name="Wincker P."/>
            <person name="Couloux A."/>
            <person name="Claverie J.-M."/>
            <person name="Raoult D."/>
            <person name="Drancourt M."/>
        </authorList>
    </citation>
    <scope>NUCLEOTIDE SEQUENCE [LARGE SCALE GENOMIC DNA]</scope>
    <source>
        <strain evidence="11 12">Ly</strain>
    </source>
</reference>
<comment type="similarity">
    <text evidence="2">Belongs to the Multicopy lipoprotein (Mlp) family.</text>
</comment>
<evidence type="ECO:0000256" key="5">
    <source>
        <dbReference type="ARBA" id="ARBA00023139"/>
    </source>
</evidence>
<evidence type="ECO:0000256" key="4">
    <source>
        <dbReference type="ARBA" id="ARBA00023136"/>
    </source>
</evidence>
<protein>
    <submittedName>
        <fullName evidence="11">MlpL-like protein, lipoprotein</fullName>
    </submittedName>
</protein>
<evidence type="ECO:0000256" key="9">
    <source>
        <dbReference type="SAM" id="MobiDB-lite"/>
    </source>
</evidence>
<dbReference type="InterPro" id="IPR004983">
    <property type="entry name" value="Mlp"/>
</dbReference>
<keyword evidence="11" id="KW-0614">Plasmid</keyword>
<feature type="signal peptide" evidence="10">
    <location>
        <begin position="1"/>
        <end position="25"/>
    </location>
</feature>
<evidence type="ECO:0000256" key="8">
    <source>
        <dbReference type="ARBA" id="ARBA00046007"/>
    </source>
</evidence>
<dbReference type="EMBL" id="CP000982">
    <property type="protein sequence ID" value="ACH93977.1"/>
    <property type="molecule type" value="Genomic_DNA"/>
</dbReference>
<evidence type="ECO:0000256" key="6">
    <source>
        <dbReference type="ARBA" id="ARBA00023237"/>
    </source>
</evidence>
<dbReference type="PROSITE" id="PS51257">
    <property type="entry name" value="PROKAR_LIPOPROTEIN"/>
    <property type="match status" value="1"/>
</dbReference>
<dbReference type="KEGG" id="bdu:BDU_12009"/>
<evidence type="ECO:0000313" key="12">
    <source>
        <dbReference type="Proteomes" id="UP000000611"/>
    </source>
</evidence>
<evidence type="ECO:0000256" key="10">
    <source>
        <dbReference type="SAM" id="SignalP"/>
    </source>
</evidence>
<name>B5RNP1_BORDL</name>
<keyword evidence="5" id="KW-0564">Palmitate</keyword>
<feature type="chain" id="PRO_5002837492" evidence="10">
    <location>
        <begin position="26"/>
        <end position="148"/>
    </location>
</feature>
<dbReference type="GO" id="GO:0009279">
    <property type="term" value="C:cell outer membrane"/>
    <property type="evidence" value="ECO:0007669"/>
    <property type="project" value="UniProtKB-SubCell"/>
</dbReference>
<dbReference type="Proteomes" id="UP000000611">
    <property type="component" value="Plasmid pl26"/>
</dbReference>
<gene>
    <name evidence="11" type="ordered locus">BDU_12009</name>
</gene>
<sequence>MRRFYMKITNFTLILLLLMSSCDQENNTNKGIKSRNKRDLEQQVEAQKTPEEALREKLNDNQKKGLDFLKEALNSENMFTQLVLLNESNIKDALDHIQSELAKCTGDEAEQKKGTFKTVINGYFSTMNNETLKGIKENATSTCNQNDS</sequence>
<feature type="region of interest" description="Disordered" evidence="9">
    <location>
        <begin position="27"/>
        <end position="52"/>
    </location>
</feature>
<accession>B5RNP1</accession>
<evidence type="ECO:0000256" key="2">
    <source>
        <dbReference type="ARBA" id="ARBA00008380"/>
    </source>
</evidence>
<evidence type="ECO:0000256" key="7">
    <source>
        <dbReference type="ARBA" id="ARBA00023288"/>
    </source>
</evidence>
<keyword evidence="7" id="KW-0449">Lipoprotein</keyword>
<keyword evidence="6" id="KW-0998">Cell outer membrane</keyword>
<keyword evidence="4" id="KW-0472">Membrane</keyword>
<evidence type="ECO:0000256" key="3">
    <source>
        <dbReference type="ARBA" id="ARBA00022729"/>
    </source>
</evidence>
<dbReference type="HOGENOM" id="CLU_134260_0_0_12"/>
<keyword evidence="3 10" id="KW-0732">Signal</keyword>
<comment type="function">
    <text evidence="8">An outer membrane protein that may participate in pathogenesis. Some human Lyme disease patients have antibodies against this protein. The Mlp proteins probably undergo intragenic recombination, generating new alleles.</text>
</comment>
<comment type="subcellular location">
    <subcellularLocation>
        <location evidence="1">Cell outer membrane</location>
        <topology evidence="1">Lipid-anchor</topology>
    </subcellularLocation>
</comment>
<organism evidence="11 12">
    <name type="scientific">Borrelia duttonii (strain Ly)</name>
    <dbReference type="NCBI Taxonomy" id="412419"/>
    <lineage>
        <taxon>Bacteria</taxon>
        <taxon>Pseudomonadati</taxon>
        <taxon>Spirochaetota</taxon>
        <taxon>Spirochaetia</taxon>
        <taxon>Spirochaetales</taxon>
        <taxon>Borreliaceae</taxon>
        <taxon>Borrelia</taxon>
    </lineage>
</organism>
<geneLocation type="plasmid" evidence="11 12">
    <name>pl26</name>
</geneLocation>
<evidence type="ECO:0000313" key="11">
    <source>
        <dbReference type="EMBL" id="ACH93977.1"/>
    </source>
</evidence>
<evidence type="ECO:0000256" key="1">
    <source>
        <dbReference type="ARBA" id="ARBA00004459"/>
    </source>
</evidence>
<proteinExistence type="inferred from homology"/>